<keyword evidence="1" id="KW-0677">Repeat</keyword>
<dbReference type="Pfam" id="PF02493">
    <property type="entry name" value="MORN"/>
    <property type="match status" value="3"/>
</dbReference>
<dbReference type="EMBL" id="KZ664836">
    <property type="protein sequence ID" value="PPS02920.1"/>
    <property type="molecule type" value="Genomic_DNA"/>
</dbReference>
<reference evidence="3 4" key="1">
    <citation type="submission" date="2015-01" db="EMBL/GenBank/DDBJ databases">
        <title>Genome of allotetraploid Gossypium barbadense reveals genomic plasticity and fiber elongation in cotton evolution.</title>
        <authorList>
            <person name="Chen X."/>
            <person name="Liu X."/>
            <person name="Zhao B."/>
            <person name="Zheng H."/>
            <person name="Hu Y."/>
            <person name="Lu G."/>
            <person name="Yang C."/>
            <person name="Chen J."/>
            <person name="Shan C."/>
            <person name="Zhang L."/>
            <person name="Zhou Y."/>
            <person name="Wang L."/>
            <person name="Guo W."/>
            <person name="Bai Y."/>
            <person name="Ruan J."/>
            <person name="Shangguan X."/>
            <person name="Mao Y."/>
            <person name="Jiang J."/>
            <person name="Zhu Y."/>
            <person name="Lei J."/>
            <person name="Kang H."/>
            <person name="Chen S."/>
            <person name="He X."/>
            <person name="Wang R."/>
            <person name="Wang Y."/>
            <person name="Chen J."/>
            <person name="Wang L."/>
            <person name="Yu S."/>
            <person name="Wang B."/>
            <person name="Wei J."/>
            <person name="Song S."/>
            <person name="Lu X."/>
            <person name="Gao Z."/>
            <person name="Gu W."/>
            <person name="Deng X."/>
            <person name="Ma D."/>
            <person name="Wang S."/>
            <person name="Liang W."/>
            <person name="Fang L."/>
            <person name="Cai C."/>
            <person name="Zhu X."/>
            <person name="Zhou B."/>
            <person name="Zhang Y."/>
            <person name="Chen Z."/>
            <person name="Xu S."/>
            <person name="Zhu R."/>
            <person name="Wang S."/>
            <person name="Zhang T."/>
            <person name="Zhao G."/>
        </authorList>
    </citation>
    <scope>NUCLEOTIDE SEQUENCE [LARGE SCALE GENOMIC DNA]</scope>
    <source>
        <strain evidence="4">cv. Xinhai21</strain>
        <tissue evidence="3">Leaf</tissue>
    </source>
</reference>
<accession>A0A2P5XHW7</accession>
<evidence type="ECO:0000313" key="4">
    <source>
        <dbReference type="Proteomes" id="UP000239757"/>
    </source>
</evidence>
<dbReference type="OrthoDB" id="423343at2759"/>
<dbReference type="PANTHER" id="PTHR43215:SF13">
    <property type="entry name" value="PROTEIN TIC 100"/>
    <property type="match status" value="1"/>
</dbReference>
<dbReference type="InterPro" id="IPR003409">
    <property type="entry name" value="MORN"/>
</dbReference>
<dbReference type="Proteomes" id="UP000239757">
    <property type="component" value="Unassembled WGS sequence"/>
</dbReference>
<evidence type="ECO:0000256" key="2">
    <source>
        <dbReference type="SAM" id="Coils"/>
    </source>
</evidence>
<dbReference type="PANTHER" id="PTHR43215">
    <property type="entry name" value="RADIAL SPOKE HEAD 1 HOMOLOG"/>
    <property type="match status" value="1"/>
</dbReference>
<dbReference type="SMART" id="SM00698">
    <property type="entry name" value="MORN"/>
    <property type="match status" value="3"/>
</dbReference>
<feature type="coiled-coil region" evidence="2">
    <location>
        <begin position="520"/>
        <end position="548"/>
    </location>
</feature>
<organism evidence="3 4">
    <name type="scientific">Gossypium barbadense</name>
    <name type="common">Sea Island cotton</name>
    <name type="synonym">Hibiscus barbadensis</name>
    <dbReference type="NCBI Taxonomy" id="3634"/>
    <lineage>
        <taxon>Eukaryota</taxon>
        <taxon>Viridiplantae</taxon>
        <taxon>Streptophyta</taxon>
        <taxon>Embryophyta</taxon>
        <taxon>Tracheophyta</taxon>
        <taxon>Spermatophyta</taxon>
        <taxon>Magnoliopsida</taxon>
        <taxon>eudicotyledons</taxon>
        <taxon>Gunneridae</taxon>
        <taxon>Pentapetalae</taxon>
        <taxon>rosids</taxon>
        <taxon>malvids</taxon>
        <taxon>Malvales</taxon>
        <taxon>Malvaceae</taxon>
        <taxon>Malvoideae</taxon>
        <taxon>Gossypium</taxon>
    </lineage>
</organism>
<dbReference type="AlphaFoldDB" id="A0A2P5XHW7"/>
<dbReference type="Gene3D" id="2.20.110.10">
    <property type="entry name" value="Histone H3 K4-specific methyltransferase SET7/9 N-terminal domain"/>
    <property type="match status" value="1"/>
</dbReference>
<gene>
    <name evidence="3" type="ORF">GOBAR_AA17739</name>
</gene>
<evidence type="ECO:0008006" key="5">
    <source>
        <dbReference type="Google" id="ProtNLM"/>
    </source>
</evidence>
<dbReference type="GO" id="GO:0016020">
    <property type="term" value="C:membrane"/>
    <property type="evidence" value="ECO:0007669"/>
    <property type="project" value="UniProtKB-ARBA"/>
</dbReference>
<evidence type="ECO:0000313" key="3">
    <source>
        <dbReference type="EMBL" id="PPS02920.1"/>
    </source>
</evidence>
<dbReference type="SUPFAM" id="SSF82185">
    <property type="entry name" value="Histone H3 K4-specific methyltransferase SET7/9 N-terminal domain"/>
    <property type="match status" value="1"/>
</dbReference>
<sequence length="718" mass="83689">MSNEEEQQLLTEYTRVLESKRIKRIQEEEDEDYVYFEDLWDFPPDPENWREEDLKEYWVDAPLEMTKPGWDPVWADEEDWEIVRDEIKEGRDPGIAPFYVPYRKSYPAIPDNHYDISNPKAVIEELDRIEEFLNWVSYIFPDGSLYEGTVWDDLAHGKGVYVAEQGLVRYEGEWLQNNMEGHGVVEVDIPDIEPVPGSKLEAKMRAEGKIISRDFMTPEDKEWLEMDVEDSIRLADGQYEIPFYESDIWIKHFGRKPYVSPEKGRYRYAGQWKHGRMHGCGVYEVNERTIYGRFYFGELLEDLDGCDENISAMHAGIAEVAAAKARMFLNKPDGMVREERGPYGDPQHPYFYEEEDVWMAPGFINQFYEVPDYWKTYVHEVDQEREMWLNSFYKAPLRLPMPAELEYWWSKETPEFVLINKEPEPDPEDPSKLIYTEDPLILHTPTGQLINYIEDEEHGVRLFWQPPLKEGEEIDPKKAKFLPLGFDEFYGREVIQKRDNIWKRLITAIENALKPGFDKLEKWTEEKKKAGELKMKLIEKELDLIEAELFGSVAGNRKEKKPREPPFSSSSLFASCSLVSVVPSTLRESILALKQRRLPLKSHPSSSVESASDPLKTTDSVSFPLVLRHKGRLRAFKQDHQKYQPQNQSSGKKSQLHSLCKILSCPSTTTRSRVRQPGNLNRSELHAAPKKYSDSILSLHIPVCYLESYADTERHGAS</sequence>
<name>A0A2P5XHW7_GOSBA</name>
<proteinExistence type="predicted"/>
<keyword evidence="2" id="KW-0175">Coiled coil</keyword>
<evidence type="ECO:0000256" key="1">
    <source>
        <dbReference type="ARBA" id="ARBA00022737"/>
    </source>
</evidence>
<protein>
    <recommendedName>
        <fullName evidence="5">MORN repeat-containing protein</fullName>
    </recommendedName>
</protein>